<keyword evidence="7 10" id="KW-0472">Membrane</keyword>
<evidence type="ECO:0000256" key="6">
    <source>
        <dbReference type="ARBA" id="ARBA00023077"/>
    </source>
</evidence>
<reference evidence="14 15" key="1">
    <citation type="submission" date="2018-07" db="EMBL/GenBank/DDBJ databases">
        <title>Genomic Encyclopedia of Type Strains, Phase III (KMG-III): the genomes of soil and plant-associated and newly described type strains.</title>
        <authorList>
            <person name="Whitman W."/>
        </authorList>
    </citation>
    <scope>NUCLEOTIDE SEQUENCE [LARGE SCALE GENOMIC DNA]</scope>
    <source>
        <strain evidence="14 15">CECT 7948</strain>
    </source>
</reference>
<dbReference type="InterPro" id="IPR012910">
    <property type="entry name" value="Plug_dom"/>
</dbReference>
<dbReference type="Proteomes" id="UP000256919">
    <property type="component" value="Unassembled WGS sequence"/>
</dbReference>
<keyword evidence="4 10" id="KW-0812">Transmembrane</keyword>
<feature type="domain" description="TonB-dependent receptor-like beta-barrel" evidence="12">
    <location>
        <begin position="395"/>
        <end position="777"/>
    </location>
</feature>
<dbReference type="Gene3D" id="2.170.130.10">
    <property type="entry name" value="TonB-dependent receptor, plug domain"/>
    <property type="match status" value="1"/>
</dbReference>
<keyword evidence="3 10" id="KW-1134">Transmembrane beta strand</keyword>
<accession>A0A3D9MAL5</accession>
<dbReference type="NCBIfam" id="TIGR04057">
    <property type="entry name" value="SusC_RagA_signa"/>
    <property type="match status" value="1"/>
</dbReference>
<evidence type="ECO:0000256" key="7">
    <source>
        <dbReference type="ARBA" id="ARBA00023136"/>
    </source>
</evidence>
<name>A0A3D9MAL5_9FLAO</name>
<dbReference type="NCBIfam" id="TIGR04056">
    <property type="entry name" value="OMP_RagA_SusC"/>
    <property type="match status" value="1"/>
</dbReference>
<dbReference type="SUPFAM" id="SSF49464">
    <property type="entry name" value="Carboxypeptidase regulatory domain-like"/>
    <property type="match status" value="1"/>
</dbReference>
<keyword evidence="2 10" id="KW-0813">Transport</keyword>
<keyword evidence="6 11" id="KW-0798">TonB box</keyword>
<dbReference type="Pfam" id="PF13715">
    <property type="entry name" value="CarbopepD_reg_2"/>
    <property type="match status" value="1"/>
</dbReference>
<proteinExistence type="inferred from homology"/>
<dbReference type="Gene3D" id="2.40.170.20">
    <property type="entry name" value="TonB-dependent receptor, beta-barrel domain"/>
    <property type="match status" value="1"/>
</dbReference>
<dbReference type="PANTHER" id="PTHR30069">
    <property type="entry name" value="TONB-DEPENDENT OUTER MEMBRANE RECEPTOR"/>
    <property type="match status" value="1"/>
</dbReference>
<keyword evidence="9 10" id="KW-0998">Cell outer membrane</keyword>
<sequence>MNYTLSLKVLLFSIIFIPLLSFGQQVTGKVVEGTTNMPLLGVNVIIKGTATGAVTDFDGNFSINVENFPVILVFSSLGFETVEVSVNEAKVVNVSMRESATGLDEVVISGLASTVKRTNAANSVASLSSEDLAGTTPAQTLDGALAGKFTGALVTSNSGAPGGGLSVKLRGITSINGNSQPLYIIDGVYIDNSSIASGGINTVSGAATGGNPSSQDNATNRIADINPDDIENIEILKGASASAIYGSRGAAGVIIITTKKGKSGKTRLNFSQSIGFNEVINLQGQRNWTAELAESAFGEGALYTAALNNGTLRDYEEEMYGEKGFISNTSLSMSGGSEKTKFYVGLSRNQEDGIVKRTGYDKTSLRLNADHNFTDHIKLSVTTNYINSSADRGFFNNDNTGATIGVALTNTRPWDYLLPDANGNYPEHPNNSSNPIQTRDLMTNNESTQRFITGGTLDVNLYRGENSDLKFVAKAGADHYTLTGTVIFPKSLQFMLPENGGLNGVSGLSTTTNTNANYSAFLVHNYTTESDLSFTTQAGITNEQFSQNVVRVVATDLIASETNLDQASNQTVNQFRLEQEDFGFYVQESINYQDKLIGTLGIRGDKSTNNGDINELFYYPKASLAVNLHNFDFWGDTNVINRFKPRIAYGEAGTFAAFGSLYTTYVSSAIDGNIGISVPITRGNPNISPERQGELEVGFDAGLLNNRVSLEFTYYKKTVDDLLLQANIAPSTGFSTEWVNAGTLENRGVEIGINVTAFDSDDFRWDSGISWFKNESEMTELNVPTFNLGGFGNSLGQFQIEEGASVTQIVGTTGPGTAVSVLGDAEPDFQMTFNNKFEYKNFTLSFLWHWKKGGDNINLSTLLSDFGGTSADYDDITLDPDGVIPNGVYRVNNGIFAANARPFVEDATYLRLREIGLYYSLPTKTIDQVFKGVVSNLKIGVSGNNLINIFDYNGYDPEVSNFGGTGLSTGVDVMPFPSSKRYMFHLSAQF</sequence>
<keyword evidence="5" id="KW-0732">Signal</keyword>
<dbReference type="SUPFAM" id="SSF56935">
    <property type="entry name" value="Porins"/>
    <property type="match status" value="1"/>
</dbReference>
<dbReference type="InterPro" id="IPR039426">
    <property type="entry name" value="TonB-dep_rcpt-like"/>
</dbReference>
<evidence type="ECO:0000259" key="13">
    <source>
        <dbReference type="Pfam" id="PF07715"/>
    </source>
</evidence>
<dbReference type="Gene3D" id="2.60.40.1120">
    <property type="entry name" value="Carboxypeptidase-like, regulatory domain"/>
    <property type="match status" value="1"/>
</dbReference>
<evidence type="ECO:0000256" key="9">
    <source>
        <dbReference type="ARBA" id="ARBA00023237"/>
    </source>
</evidence>
<dbReference type="EMBL" id="QREI01000005">
    <property type="protein sequence ID" value="REE16899.1"/>
    <property type="molecule type" value="Genomic_DNA"/>
</dbReference>
<protein>
    <submittedName>
        <fullName evidence="14">TonB-linked SusC/RagA family outer membrane protein</fullName>
    </submittedName>
</protein>
<evidence type="ECO:0000256" key="2">
    <source>
        <dbReference type="ARBA" id="ARBA00022448"/>
    </source>
</evidence>
<evidence type="ECO:0000256" key="1">
    <source>
        <dbReference type="ARBA" id="ARBA00004571"/>
    </source>
</evidence>
<dbReference type="InterPro" id="IPR000531">
    <property type="entry name" value="Beta-barrel_TonB"/>
</dbReference>
<dbReference type="InterPro" id="IPR036942">
    <property type="entry name" value="Beta-barrel_TonB_sf"/>
</dbReference>
<evidence type="ECO:0000313" key="15">
    <source>
        <dbReference type="Proteomes" id="UP000256919"/>
    </source>
</evidence>
<evidence type="ECO:0000313" key="14">
    <source>
        <dbReference type="EMBL" id="REE16899.1"/>
    </source>
</evidence>
<evidence type="ECO:0000256" key="4">
    <source>
        <dbReference type="ARBA" id="ARBA00022692"/>
    </source>
</evidence>
<dbReference type="PROSITE" id="PS52016">
    <property type="entry name" value="TONB_DEPENDENT_REC_3"/>
    <property type="match status" value="1"/>
</dbReference>
<evidence type="ECO:0000256" key="10">
    <source>
        <dbReference type="PROSITE-ProRule" id="PRU01360"/>
    </source>
</evidence>
<dbReference type="InterPro" id="IPR008969">
    <property type="entry name" value="CarboxyPept-like_regulatory"/>
</dbReference>
<keyword evidence="8" id="KW-0675">Receptor</keyword>
<dbReference type="PANTHER" id="PTHR30069:SF29">
    <property type="entry name" value="HEMOGLOBIN AND HEMOGLOBIN-HAPTOGLOBIN-BINDING PROTEIN 1-RELATED"/>
    <property type="match status" value="1"/>
</dbReference>
<gene>
    <name evidence="14" type="ORF">DFQ09_105111</name>
</gene>
<evidence type="ECO:0000256" key="11">
    <source>
        <dbReference type="RuleBase" id="RU003357"/>
    </source>
</evidence>
<dbReference type="GO" id="GO:0015344">
    <property type="term" value="F:siderophore uptake transmembrane transporter activity"/>
    <property type="evidence" value="ECO:0007669"/>
    <property type="project" value="TreeGrafter"/>
</dbReference>
<evidence type="ECO:0000256" key="3">
    <source>
        <dbReference type="ARBA" id="ARBA00022452"/>
    </source>
</evidence>
<comment type="caution">
    <text evidence="14">The sequence shown here is derived from an EMBL/GenBank/DDBJ whole genome shotgun (WGS) entry which is preliminary data.</text>
</comment>
<evidence type="ECO:0000256" key="5">
    <source>
        <dbReference type="ARBA" id="ARBA00022729"/>
    </source>
</evidence>
<dbReference type="AlphaFoldDB" id="A0A3D9MAL5"/>
<comment type="similarity">
    <text evidence="10 11">Belongs to the TonB-dependent receptor family.</text>
</comment>
<evidence type="ECO:0000256" key="8">
    <source>
        <dbReference type="ARBA" id="ARBA00023170"/>
    </source>
</evidence>
<dbReference type="RefSeq" id="WP_115810568.1">
    <property type="nucleotide sequence ID" value="NZ_QREI01000005.1"/>
</dbReference>
<keyword evidence="15" id="KW-1185">Reference proteome</keyword>
<dbReference type="Pfam" id="PF07715">
    <property type="entry name" value="Plug"/>
    <property type="match status" value="1"/>
</dbReference>
<dbReference type="GO" id="GO:0009279">
    <property type="term" value="C:cell outer membrane"/>
    <property type="evidence" value="ECO:0007669"/>
    <property type="project" value="UniProtKB-SubCell"/>
</dbReference>
<comment type="subcellular location">
    <subcellularLocation>
        <location evidence="1 10">Cell outer membrane</location>
        <topology evidence="1 10">Multi-pass membrane protein</topology>
    </subcellularLocation>
</comment>
<evidence type="ECO:0000259" key="12">
    <source>
        <dbReference type="Pfam" id="PF00593"/>
    </source>
</evidence>
<organism evidence="14 15">
    <name type="scientific">Winogradskyella pacifica</name>
    <dbReference type="NCBI Taxonomy" id="664642"/>
    <lineage>
        <taxon>Bacteria</taxon>
        <taxon>Pseudomonadati</taxon>
        <taxon>Bacteroidota</taxon>
        <taxon>Flavobacteriia</taxon>
        <taxon>Flavobacteriales</taxon>
        <taxon>Flavobacteriaceae</taxon>
        <taxon>Winogradskyella</taxon>
    </lineage>
</organism>
<dbReference type="InterPro" id="IPR037066">
    <property type="entry name" value="Plug_dom_sf"/>
</dbReference>
<dbReference type="GO" id="GO:0044718">
    <property type="term" value="P:siderophore transmembrane transport"/>
    <property type="evidence" value="ECO:0007669"/>
    <property type="project" value="TreeGrafter"/>
</dbReference>
<feature type="domain" description="TonB-dependent receptor plug" evidence="13">
    <location>
        <begin position="119"/>
        <end position="253"/>
    </location>
</feature>
<dbReference type="InterPro" id="IPR023996">
    <property type="entry name" value="TonB-dep_OMP_SusC/RagA"/>
</dbReference>
<dbReference type="OrthoDB" id="9768177at2"/>
<dbReference type="InterPro" id="IPR023997">
    <property type="entry name" value="TonB-dep_OMP_SusC/RagA_CS"/>
</dbReference>
<dbReference type="Pfam" id="PF00593">
    <property type="entry name" value="TonB_dep_Rec_b-barrel"/>
    <property type="match status" value="1"/>
</dbReference>